<dbReference type="SUPFAM" id="SSF82714">
    <property type="entry name" value="Multidrug efflux transporter AcrB TolC docking domain, DN and DC subdomains"/>
    <property type="match status" value="2"/>
</dbReference>
<dbReference type="Gene3D" id="3.30.70.1430">
    <property type="entry name" value="Multidrug efflux transporter AcrB pore domain"/>
    <property type="match status" value="2"/>
</dbReference>
<accession>A0A4U1B2H0</accession>
<feature type="transmembrane region" description="Helical" evidence="9">
    <location>
        <begin position="867"/>
        <end position="887"/>
    </location>
</feature>
<dbReference type="Gene3D" id="3.30.70.1440">
    <property type="entry name" value="Multidrug efflux transporter AcrB pore domain"/>
    <property type="match status" value="1"/>
</dbReference>
<dbReference type="GO" id="GO:0005886">
    <property type="term" value="C:plasma membrane"/>
    <property type="evidence" value="ECO:0007669"/>
    <property type="project" value="UniProtKB-SubCell"/>
</dbReference>
<evidence type="ECO:0000256" key="9">
    <source>
        <dbReference type="RuleBase" id="RU364070"/>
    </source>
</evidence>
<gene>
    <name evidence="10" type="ORF">E8M12_13180</name>
</gene>
<keyword evidence="3 9" id="KW-0813">Transport</keyword>
<feature type="transmembrane region" description="Helical" evidence="9">
    <location>
        <begin position="1002"/>
        <end position="1024"/>
    </location>
</feature>
<keyword evidence="4" id="KW-1003">Cell membrane</keyword>
<evidence type="ECO:0000256" key="1">
    <source>
        <dbReference type="ARBA" id="ARBA00004429"/>
    </source>
</evidence>
<dbReference type="OrthoDB" id="9757904at2"/>
<dbReference type="PRINTS" id="PR00702">
    <property type="entry name" value="ACRIFLAVINRP"/>
</dbReference>
<feature type="transmembrane region" description="Helical" evidence="9">
    <location>
        <begin position="341"/>
        <end position="360"/>
    </location>
</feature>
<keyword evidence="6 9" id="KW-0812">Transmembrane</keyword>
<evidence type="ECO:0000313" key="10">
    <source>
        <dbReference type="EMBL" id="TKB43925.1"/>
    </source>
</evidence>
<dbReference type="InterPro" id="IPR004764">
    <property type="entry name" value="MdtF-like"/>
</dbReference>
<dbReference type="AlphaFoldDB" id="A0A4U1B2H0"/>
<reference evidence="10 11" key="1">
    <citation type="submission" date="2019-04" db="EMBL/GenBank/DDBJ databases">
        <title>Thalassotalea guangxiensis sp. nov., isolated from sediment of the coastal wetland.</title>
        <authorList>
            <person name="Zheng S."/>
            <person name="Zhang D."/>
        </authorList>
    </citation>
    <scope>NUCLEOTIDE SEQUENCE [LARGE SCALE GENOMIC DNA]</scope>
    <source>
        <strain evidence="10 11">ZS-4</strain>
    </source>
</reference>
<dbReference type="PANTHER" id="PTHR32063">
    <property type="match status" value="1"/>
</dbReference>
<dbReference type="Gene3D" id="1.20.1640.10">
    <property type="entry name" value="Multidrug efflux transporter AcrB transmembrane domain"/>
    <property type="match status" value="2"/>
</dbReference>
<dbReference type="NCBIfam" id="NF000282">
    <property type="entry name" value="RND_permease_1"/>
    <property type="match status" value="1"/>
</dbReference>
<sequence length="1054" mass="114229">MIEFFINRPKFAIVVSIIMTLAGVLTFMNMPVSLYPSVAPPQVQITAFYPGADHNTIRDTVASVLEQEVNGVERMLYIDSKSSNDGSYLSRISFEIGTDPDLAQTLVQNRVNKAMSKLPVEVKQLGVTVAKVSPSMLLTINLFSPDGSYDGLFLSNYMSLNLRDSLARVNGIGELKIIGEKNYSVRVWIDNEVMAGMGINELDVTAAIASQNTTISAGKIGENPAPQGQVFQYTIKTRGRLKSIADFENIVVRAEPDGSLVRIKDFARVELGAEKYNSMSKLGDLESPLMIAYLAPGANSLQVAKDLHAEMEIISQGFPDDIEYEIAYDSTLFIKTSMAEVYDTLFEALALVVIITFLFLQNIRATLIPAIAIPVSLVATFVVMQMFGMDINTITMFGLILAIGVVVDAAIVVIENVERIMHEEHLPPKEATSKAMKEVTAPLIASALVLMAVFVPVSLAPGMVGILYKQFGVTIVASTIISTVVALSLTPALCAIMLKPSALPTKGPLGWFNAFINKMMGGYGATVGMLSRHILITLILFGALMAYIAYLGTNLPGGFIPEEDKGNFIVDISLPEASTLDRTITEVDSLTNQMKQIPGVKSIVTANGFSMIKGALATNAAMLIVTLDDWEERQTDELSQASIMAQTTQIMQGNREIKSLVMSTPAIPGLGATSGVTMILEDRLGRSTESLGPVYMQLAGELMQRPEIAVAFSTYTANVPQLELNIDYEQAMLLGLEPAAINTAIGSLFGKRYVNDYTRFGKNYQVNIMSDAKYRNDESDLESLYVRSKTGEMVKFSSFAKFETAIGSDVSARFNLYNSTQIIVVPAPGFSSGEAIAAINEVAEGLPDGYAHEWTGQTYQEVKTSGGMMQLFLLAVLVTYLFLVAQYESWLTPFAIMLCVPIGLLGSMLFVTLMSGTLNLYVQIGLVLMIGMACRNAILIVEFAKVLREEKGLSVIGAAVEAAKLRMRAVLMTAMAFILGVTPLILASGAGAASRNTMGHAVWGGMVSATFLGCIFVPVFFVMFQFIREKLGSKTETADVADKARVAEQQRQSG</sequence>
<feature type="transmembrane region" description="Helical" evidence="9">
    <location>
        <begin position="439"/>
        <end position="459"/>
    </location>
</feature>
<dbReference type="Proteomes" id="UP000307999">
    <property type="component" value="Unassembled WGS sequence"/>
</dbReference>
<feature type="transmembrane region" description="Helical" evidence="9">
    <location>
        <begin position="920"/>
        <end position="941"/>
    </location>
</feature>
<dbReference type="GO" id="GO:0015562">
    <property type="term" value="F:efflux transmembrane transporter activity"/>
    <property type="evidence" value="ECO:0007669"/>
    <property type="project" value="InterPro"/>
</dbReference>
<comment type="subcellular location">
    <subcellularLocation>
        <location evidence="1 9">Cell inner membrane</location>
        <topology evidence="1 9">Multi-pass membrane protein</topology>
    </subcellularLocation>
</comment>
<evidence type="ECO:0000256" key="3">
    <source>
        <dbReference type="ARBA" id="ARBA00022448"/>
    </source>
</evidence>
<dbReference type="InterPro" id="IPR001036">
    <property type="entry name" value="Acrflvin-R"/>
</dbReference>
<proteinExistence type="inferred from homology"/>
<feature type="transmembrane region" description="Helical" evidence="9">
    <location>
        <begin position="394"/>
        <end position="414"/>
    </location>
</feature>
<evidence type="ECO:0000256" key="6">
    <source>
        <dbReference type="ARBA" id="ARBA00022692"/>
    </source>
</evidence>
<dbReference type="GO" id="GO:0009636">
    <property type="term" value="P:response to toxic substance"/>
    <property type="evidence" value="ECO:0007669"/>
    <property type="project" value="UniProtKB-ARBA"/>
</dbReference>
<dbReference type="NCBIfam" id="TIGR00915">
    <property type="entry name" value="2A0602"/>
    <property type="match status" value="1"/>
</dbReference>
<keyword evidence="8 9" id="KW-0472">Membrane</keyword>
<name>A0A4U1B2H0_9GAMM</name>
<evidence type="ECO:0000256" key="8">
    <source>
        <dbReference type="ARBA" id="ARBA00023136"/>
    </source>
</evidence>
<evidence type="ECO:0000256" key="5">
    <source>
        <dbReference type="ARBA" id="ARBA00022519"/>
    </source>
</evidence>
<comment type="caution">
    <text evidence="10">The sequence shown here is derived from an EMBL/GenBank/DDBJ whole genome shotgun (WGS) entry which is preliminary data.</text>
</comment>
<organism evidence="10 11">
    <name type="scientific">Thalassotalea mangrovi</name>
    <dbReference type="NCBI Taxonomy" id="2572245"/>
    <lineage>
        <taxon>Bacteria</taxon>
        <taxon>Pseudomonadati</taxon>
        <taxon>Pseudomonadota</taxon>
        <taxon>Gammaproteobacteria</taxon>
        <taxon>Alteromonadales</taxon>
        <taxon>Colwelliaceae</taxon>
        <taxon>Thalassotalea</taxon>
    </lineage>
</organism>
<feature type="transmembrane region" description="Helical" evidence="9">
    <location>
        <begin position="12"/>
        <end position="32"/>
    </location>
</feature>
<feature type="transmembrane region" description="Helical" evidence="9">
    <location>
        <begin position="969"/>
        <end position="990"/>
    </location>
</feature>
<dbReference type="FunFam" id="1.20.1640.10:FF:000001">
    <property type="entry name" value="Efflux pump membrane transporter"/>
    <property type="match status" value="1"/>
</dbReference>
<protein>
    <recommendedName>
        <fullName evidence="9">Efflux pump membrane transporter</fullName>
    </recommendedName>
</protein>
<dbReference type="EMBL" id="SWDB01000032">
    <property type="protein sequence ID" value="TKB43925.1"/>
    <property type="molecule type" value="Genomic_DNA"/>
</dbReference>
<dbReference type="Gene3D" id="3.30.2090.10">
    <property type="entry name" value="Multidrug efflux transporter AcrB TolC docking domain, DN and DC subdomains"/>
    <property type="match status" value="2"/>
</dbReference>
<evidence type="ECO:0000256" key="2">
    <source>
        <dbReference type="ARBA" id="ARBA00010942"/>
    </source>
</evidence>
<evidence type="ECO:0000313" key="11">
    <source>
        <dbReference type="Proteomes" id="UP000307999"/>
    </source>
</evidence>
<feature type="transmembrane region" description="Helical" evidence="9">
    <location>
        <begin position="534"/>
        <end position="552"/>
    </location>
</feature>
<comment type="similarity">
    <text evidence="2 9">Belongs to the resistance-nodulation-cell division (RND) (TC 2.A.6) family.</text>
</comment>
<dbReference type="PANTHER" id="PTHR32063:SF76">
    <property type="entry name" value="EFFLUX PUMP MEMBRANE TRANSPORTER"/>
    <property type="match status" value="1"/>
</dbReference>
<evidence type="ECO:0000256" key="7">
    <source>
        <dbReference type="ARBA" id="ARBA00022989"/>
    </source>
</evidence>
<dbReference type="Pfam" id="PF00873">
    <property type="entry name" value="ACR_tran"/>
    <property type="match status" value="1"/>
</dbReference>
<dbReference type="GO" id="GO:0042910">
    <property type="term" value="F:xenobiotic transmembrane transporter activity"/>
    <property type="evidence" value="ECO:0007669"/>
    <property type="project" value="TreeGrafter"/>
</dbReference>
<dbReference type="SUPFAM" id="SSF82693">
    <property type="entry name" value="Multidrug efflux transporter AcrB pore domain, PN1, PN2, PC1 and PC2 subdomains"/>
    <property type="match status" value="4"/>
</dbReference>
<evidence type="ECO:0000256" key="4">
    <source>
        <dbReference type="ARBA" id="ARBA00022475"/>
    </source>
</evidence>
<keyword evidence="11" id="KW-1185">Reference proteome</keyword>
<dbReference type="SUPFAM" id="SSF82866">
    <property type="entry name" value="Multidrug efflux transporter AcrB transmembrane domain"/>
    <property type="match status" value="2"/>
</dbReference>
<keyword evidence="7 9" id="KW-1133">Transmembrane helix</keyword>
<feature type="transmembrane region" description="Helical" evidence="9">
    <location>
        <begin position="471"/>
        <end position="498"/>
    </location>
</feature>
<keyword evidence="5 9" id="KW-0997">Cell inner membrane</keyword>
<dbReference type="Gene3D" id="3.30.70.1320">
    <property type="entry name" value="Multidrug efflux transporter AcrB pore domain like"/>
    <property type="match status" value="1"/>
</dbReference>
<dbReference type="RefSeq" id="WP_136736721.1">
    <property type="nucleotide sequence ID" value="NZ_SWDB01000032.1"/>
</dbReference>
<dbReference type="FunFam" id="3.30.70.1430:FF:000001">
    <property type="entry name" value="Efflux pump membrane transporter"/>
    <property type="match status" value="1"/>
</dbReference>
<feature type="transmembrane region" description="Helical" evidence="9">
    <location>
        <begin position="367"/>
        <end position="388"/>
    </location>
</feature>
<dbReference type="InterPro" id="IPR027463">
    <property type="entry name" value="AcrB_DN_DC_subdom"/>
</dbReference>
<feature type="transmembrane region" description="Helical" evidence="9">
    <location>
        <begin position="894"/>
        <end position="914"/>
    </location>
</feature>